<proteinExistence type="predicted"/>
<evidence type="ECO:0000313" key="2">
    <source>
        <dbReference type="Proteomes" id="UP001487740"/>
    </source>
</evidence>
<accession>A0AAW0SJM3</accession>
<protein>
    <recommendedName>
        <fullName evidence="3">Inositol-pentakisphosphate 2-kinase</fullName>
    </recommendedName>
</protein>
<keyword evidence="2" id="KW-1185">Reference proteome</keyword>
<gene>
    <name evidence="1" type="ORF">O3P69_008313</name>
</gene>
<evidence type="ECO:0008006" key="3">
    <source>
        <dbReference type="Google" id="ProtNLM"/>
    </source>
</evidence>
<organism evidence="1 2">
    <name type="scientific">Scylla paramamosain</name>
    <name type="common">Mud crab</name>
    <dbReference type="NCBI Taxonomy" id="85552"/>
    <lineage>
        <taxon>Eukaryota</taxon>
        <taxon>Metazoa</taxon>
        <taxon>Ecdysozoa</taxon>
        <taxon>Arthropoda</taxon>
        <taxon>Crustacea</taxon>
        <taxon>Multicrustacea</taxon>
        <taxon>Malacostraca</taxon>
        <taxon>Eumalacostraca</taxon>
        <taxon>Eucarida</taxon>
        <taxon>Decapoda</taxon>
        <taxon>Pleocyemata</taxon>
        <taxon>Brachyura</taxon>
        <taxon>Eubrachyura</taxon>
        <taxon>Portunoidea</taxon>
        <taxon>Portunidae</taxon>
        <taxon>Portuninae</taxon>
        <taxon>Scylla</taxon>
    </lineage>
</organism>
<comment type="caution">
    <text evidence="1">The sequence shown here is derived from an EMBL/GenBank/DDBJ whole genome shotgun (WGS) entry which is preliminary data.</text>
</comment>
<evidence type="ECO:0000313" key="1">
    <source>
        <dbReference type="EMBL" id="KAK8375378.1"/>
    </source>
</evidence>
<dbReference type="AlphaFoldDB" id="A0AAW0SJM3"/>
<reference evidence="1 2" key="1">
    <citation type="submission" date="2023-03" db="EMBL/GenBank/DDBJ databases">
        <title>High-quality genome of Scylla paramamosain provides insights in environmental adaptation.</title>
        <authorList>
            <person name="Zhang L."/>
        </authorList>
    </citation>
    <scope>NUCLEOTIDE SEQUENCE [LARGE SCALE GENOMIC DNA]</scope>
    <source>
        <strain evidence="1">LZ_2023a</strain>
        <tissue evidence="1">Muscle</tissue>
    </source>
</reference>
<dbReference type="Proteomes" id="UP001487740">
    <property type="component" value="Unassembled WGS sequence"/>
</dbReference>
<sequence length="96" mass="10941">MVDVRGEGSHIASTWRATQRPYFKMEGGDNTIWRFTSTRPTVILHLQQPTRRNSCTAWPSKHGLERLSKLPFASLTKALDFYPCPFLSVSVPLHVL</sequence>
<name>A0AAW0SJM3_SCYPA</name>
<dbReference type="EMBL" id="JARAKH010000049">
    <property type="protein sequence ID" value="KAK8375378.1"/>
    <property type="molecule type" value="Genomic_DNA"/>
</dbReference>